<keyword evidence="3" id="KW-0456">Lyase</keyword>
<dbReference type="AlphaFoldDB" id="A0A8S3CY78"/>
<feature type="domain" description="Orotidine 5'-phosphate decarboxylase" evidence="4">
    <location>
        <begin position="1"/>
        <end position="37"/>
    </location>
</feature>
<dbReference type="GO" id="GO:0006222">
    <property type="term" value="P:UMP biosynthetic process"/>
    <property type="evidence" value="ECO:0007669"/>
    <property type="project" value="TreeGrafter"/>
</dbReference>
<dbReference type="PANTHER" id="PTHR19278:SF9">
    <property type="entry name" value="URIDINE 5'-MONOPHOSPHATE SYNTHASE"/>
    <property type="match status" value="1"/>
</dbReference>
<dbReference type="InterPro" id="IPR013785">
    <property type="entry name" value="Aldolase_TIM"/>
</dbReference>
<organism evidence="5 6">
    <name type="scientific">Rotaria magnacalcarata</name>
    <dbReference type="NCBI Taxonomy" id="392030"/>
    <lineage>
        <taxon>Eukaryota</taxon>
        <taxon>Metazoa</taxon>
        <taxon>Spiralia</taxon>
        <taxon>Gnathifera</taxon>
        <taxon>Rotifera</taxon>
        <taxon>Eurotatoria</taxon>
        <taxon>Bdelloidea</taxon>
        <taxon>Philodinida</taxon>
        <taxon>Philodinidae</taxon>
        <taxon>Rotaria</taxon>
    </lineage>
</organism>
<evidence type="ECO:0000256" key="1">
    <source>
        <dbReference type="ARBA" id="ARBA00004725"/>
    </source>
</evidence>
<dbReference type="Gene3D" id="3.20.20.70">
    <property type="entry name" value="Aldolase class I"/>
    <property type="match status" value="1"/>
</dbReference>
<gene>
    <name evidence="5" type="ORF">GIL414_LOCUS54787</name>
</gene>
<accession>A0A8S3CY78</accession>
<comment type="caution">
    <text evidence="5">The sequence shown here is derived from an EMBL/GenBank/DDBJ whole genome shotgun (WGS) entry which is preliminary data.</text>
</comment>
<dbReference type="SUPFAM" id="SSF51366">
    <property type="entry name" value="Ribulose-phoshate binding barrel"/>
    <property type="match status" value="1"/>
</dbReference>
<dbReference type="InterPro" id="IPR001754">
    <property type="entry name" value="OMPdeCOase_dom"/>
</dbReference>
<evidence type="ECO:0000256" key="2">
    <source>
        <dbReference type="ARBA" id="ARBA00022975"/>
    </source>
</evidence>
<dbReference type="EMBL" id="CAJOBJ010192910">
    <property type="protein sequence ID" value="CAF4959824.1"/>
    <property type="molecule type" value="Genomic_DNA"/>
</dbReference>
<evidence type="ECO:0000313" key="5">
    <source>
        <dbReference type="EMBL" id="CAF4959824.1"/>
    </source>
</evidence>
<evidence type="ECO:0000256" key="3">
    <source>
        <dbReference type="ARBA" id="ARBA00023239"/>
    </source>
</evidence>
<dbReference type="GO" id="GO:0004588">
    <property type="term" value="F:orotate phosphoribosyltransferase activity"/>
    <property type="evidence" value="ECO:0007669"/>
    <property type="project" value="TreeGrafter"/>
</dbReference>
<evidence type="ECO:0000259" key="4">
    <source>
        <dbReference type="Pfam" id="PF00215"/>
    </source>
</evidence>
<reference evidence="5" key="1">
    <citation type="submission" date="2021-02" db="EMBL/GenBank/DDBJ databases">
        <authorList>
            <person name="Nowell W R."/>
        </authorList>
    </citation>
    <scope>NUCLEOTIDE SEQUENCE</scope>
</reference>
<name>A0A8S3CY78_9BILA</name>
<feature type="non-terminal residue" evidence="5">
    <location>
        <position position="1"/>
    </location>
</feature>
<dbReference type="GO" id="GO:0004590">
    <property type="term" value="F:orotidine-5'-phosphate decarboxylase activity"/>
    <property type="evidence" value="ECO:0007669"/>
    <property type="project" value="InterPro"/>
</dbReference>
<dbReference type="GO" id="GO:0006207">
    <property type="term" value="P:'de novo' pyrimidine nucleobase biosynthetic process"/>
    <property type="evidence" value="ECO:0007669"/>
    <property type="project" value="InterPro"/>
</dbReference>
<protein>
    <recommendedName>
        <fullName evidence="4">Orotidine 5'-phosphate decarboxylase domain-containing protein</fullName>
    </recommendedName>
</protein>
<evidence type="ECO:0000313" key="6">
    <source>
        <dbReference type="Proteomes" id="UP000681720"/>
    </source>
</evidence>
<keyword evidence="2" id="KW-0665">Pyrimidine biosynthesis</keyword>
<dbReference type="PANTHER" id="PTHR19278">
    <property type="entry name" value="OROTATE PHOSPHORIBOSYLTRANSFERASE"/>
    <property type="match status" value="1"/>
</dbReference>
<dbReference type="Proteomes" id="UP000681720">
    <property type="component" value="Unassembled WGS sequence"/>
</dbReference>
<dbReference type="InterPro" id="IPR011060">
    <property type="entry name" value="RibuloseP-bd_barrel"/>
</dbReference>
<dbReference type="Pfam" id="PF00215">
    <property type="entry name" value="OMPdecase"/>
    <property type="match status" value="1"/>
</dbReference>
<comment type="pathway">
    <text evidence="1">Pyrimidine metabolism; UMP biosynthesis via de novo pathway.</text>
</comment>
<proteinExistence type="predicted"/>
<sequence length="51" mass="5911">QQYVTPRQAIDERGADILIVGRAILDSINRAKTAEEYQQQGYQAYEEIRKI</sequence>